<dbReference type="AlphaFoldDB" id="A0A3S5AZK8"/>
<evidence type="ECO:0000313" key="2">
    <source>
        <dbReference type="Proteomes" id="UP000784294"/>
    </source>
</evidence>
<dbReference type="EMBL" id="CAAALY010102451">
    <property type="protein sequence ID" value="VEL29362.1"/>
    <property type="molecule type" value="Genomic_DNA"/>
</dbReference>
<sequence>MYEVAPAWVGSPPPFWKASVLLCQEKCPPKRPRRSSLGTEQNRRLFHEATVPATPRLAGNSSRSCFDSQGPVFHTAPQQTRGSLTSLPEADWLSSRLVKVVSKARPPSKARLAAARPLLPSIAQLAERRTVGVPKQSLGRWFDSGSKDECFSLEFAPAVPVSILFWSRQRLCDLSCRQALHSSCLKDPNNRAGALLPCNLHWQAWLQSEDTYGSPRRQPVFEKGSRPVPEALSCALAGNRTRVNCLEGSYAHHYTTNATLALRACRSLAAALSPPDKRAK</sequence>
<name>A0A3S5AZK8_9PLAT</name>
<reference evidence="1" key="1">
    <citation type="submission" date="2018-11" db="EMBL/GenBank/DDBJ databases">
        <authorList>
            <consortium name="Pathogen Informatics"/>
        </authorList>
    </citation>
    <scope>NUCLEOTIDE SEQUENCE</scope>
</reference>
<accession>A0A3S5AZK8</accession>
<evidence type="ECO:0000313" key="1">
    <source>
        <dbReference type="EMBL" id="VEL29362.1"/>
    </source>
</evidence>
<proteinExistence type="predicted"/>
<keyword evidence="2" id="KW-1185">Reference proteome</keyword>
<protein>
    <submittedName>
        <fullName evidence="1">Uncharacterized protein</fullName>
    </submittedName>
</protein>
<comment type="caution">
    <text evidence="1">The sequence shown here is derived from an EMBL/GenBank/DDBJ whole genome shotgun (WGS) entry which is preliminary data.</text>
</comment>
<dbReference type="Proteomes" id="UP000784294">
    <property type="component" value="Unassembled WGS sequence"/>
</dbReference>
<gene>
    <name evidence="1" type="ORF">PXEA_LOCUS22802</name>
</gene>
<feature type="non-terminal residue" evidence="1">
    <location>
        <position position="1"/>
    </location>
</feature>
<organism evidence="1 2">
    <name type="scientific">Protopolystoma xenopodis</name>
    <dbReference type="NCBI Taxonomy" id="117903"/>
    <lineage>
        <taxon>Eukaryota</taxon>
        <taxon>Metazoa</taxon>
        <taxon>Spiralia</taxon>
        <taxon>Lophotrochozoa</taxon>
        <taxon>Platyhelminthes</taxon>
        <taxon>Monogenea</taxon>
        <taxon>Polyopisthocotylea</taxon>
        <taxon>Polystomatidea</taxon>
        <taxon>Polystomatidae</taxon>
        <taxon>Protopolystoma</taxon>
    </lineage>
</organism>
<dbReference type="OrthoDB" id="10070907at2759"/>